<evidence type="ECO:0000256" key="1">
    <source>
        <dbReference type="ARBA" id="ARBA00004236"/>
    </source>
</evidence>
<dbReference type="EMBL" id="JAQQPZ010000003">
    <property type="protein sequence ID" value="MDD8058801.1"/>
    <property type="molecule type" value="Genomic_DNA"/>
</dbReference>
<dbReference type="Proteomes" id="UP001213691">
    <property type="component" value="Unassembled WGS sequence"/>
</dbReference>
<reference evidence="9 10" key="1">
    <citation type="submission" date="2023-02" db="EMBL/GenBank/DDBJ databases">
        <title>Genome sequence of Shewanella metallivivens ER-Te-42B-Light, sp. nov., enriched from sulfide tube worms (Riftia pachyptila) isolated from Explorer Ridge in the Pacific Ocean.</title>
        <authorList>
            <person name="Maltman C."/>
            <person name="Kuzyk S.B."/>
            <person name="Kyndt J.A."/>
            <person name="Yurkov V."/>
        </authorList>
    </citation>
    <scope>NUCLEOTIDE SEQUENCE [LARGE SCALE GENOMIC DNA]</scope>
    <source>
        <strain evidence="9 10">ER-Te-42B-Light</strain>
    </source>
</reference>
<evidence type="ECO:0000256" key="8">
    <source>
        <dbReference type="SAM" id="Phobius"/>
    </source>
</evidence>
<evidence type="ECO:0000256" key="2">
    <source>
        <dbReference type="ARBA" id="ARBA00005362"/>
    </source>
</evidence>
<comment type="caution">
    <text evidence="9">The sequence shown here is derived from an EMBL/GenBank/DDBJ whole genome shotgun (WGS) entry which is preliminary data.</text>
</comment>
<keyword evidence="10" id="KW-1185">Reference proteome</keyword>
<name>A0ABT5TMZ4_9GAMM</name>
<protein>
    <submittedName>
        <fullName evidence="9">AhpA/YtjB family protein</fullName>
    </submittedName>
</protein>
<gene>
    <name evidence="9" type="ORF">PQR79_06615</name>
</gene>
<keyword evidence="6 8" id="KW-0472">Membrane</keyword>
<dbReference type="InterPro" id="IPR019305">
    <property type="entry name" value="Uncharacterised_Smp"/>
</dbReference>
<evidence type="ECO:0000256" key="5">
    <source>
        <dbReference type="ARBA" id="ARBA00022989"/>
    </source>
</evidence>
<keyword evidence="3" id="KW-1003">Cell membrane</keyword>
<feature type="transmembrane region" description="Helical" evidence="8">
    <location>
        <begin position="169"/>
        <end position="186"/>
    </location>
</feature>
<keyword evidence="5 8" id="KW-1133">Transmembrane helix</keyword>
<feature type="transmembrane region" description="Helical" evidence="8">
    <location>
        <begin position="12"/>
        <end position="33"/>
    </location>
</feature>
<organism evidence="9 10">
    <name type="scientific">Shewanella metallivivens</name>
    <dbReference type="NCBI Taxonomy" id="2872342"/>
    <lineage>
        <taxon>Bacteria</taxon>
        <taxon>Pseudomonadati</taxon>
        <taxon>Pseudomonadota</taxon>
        <taxon>Gammaproteobacteria</taxon>
        <taxon>Alteromonadales</taxon>
        <taxon>Shewanellaceae</taxon>
        <taxon>Shewanella</taxon>
    </lineage>
</organism>
<evidence type="ECO:0000256" key="7">
    <source>
        <dbReference type="SAM" id="MobiDB-lite"/>
    </source>
</evidence>
<accession>A0ABT5TMZ4</accession>
<evidence type="ECO:0000256" key="3">
    <source>
        <dbReference type="ARBA" id="ARBA00022475"/>
    </source>
</evidence>
<comment type="similarity">
    <text evidence="2">Belongs to the Smp family.</text>
</comment>
<dbReference type="RefSeq" id="WP_238106942.1">
    <property type="nucleotide sequence ID" value="NZ_JAQQPZ010000003.1"/>
</dbReference>
<sequence length="228" mass="25662">MIFVKGLKKRQKFSRIVQIIIAITLIFGLIHLWQASLRNGQNLLNSQTKVMARLLAQQAANGAAPAMYLQNDEQLQWLASALAADPKVMSVNIYNSQGVRLAFAQSVSFEQLEADSEALKGLLKPYPPLIENVVQDDNNLGYVEVRLNLDIFFDEIKILHEQNMELQQMMLIVAGFIGLLLSRSLSFKRADFDRRKTRAKLHKKPKKSALLTESSQTADNVVDKNPLA</sequence>
<dbReference type="Pfam" id="PF10144">
    <property type="entry name" value="SMP_2"/>
    <property type="match status" value="1"/>
</dbReference>
<proteinExistence type="inferred from homology"/>
<evidence type="ECO:0000313" key="9">
    <source>
        <dbReference type="EMBL" id="MDD8058801.1"/>
    </source>
</evidence>
<keyword evidence="4 8" id="KW-0812">Transmembrane</keyword>
<evidence type="ECO:0000256" key="4">
    <source>
        <dbReference type="ARBA" id="ARBA00022692"/>
    </source>
</evidence>
<evidence type="ECO:0000313" key="10">
    <source>
        <dbReference type="Proteomes" id="UP001213691"/>
    </source>
</evidence>
<comment type="subcellular location">
    <subcellularLocation>
        <location evidence="1">Cell membrane</location>
    </subcellularLocation>
</comment>
<feature type="region of interest" description="Disordered" evidence="7">
    <location>
        <begin position="203"/>
        <end position="228"/>
    </location>
</feature>
<evidence type="ECO:0000256" key="6">
    <source>
        <dbReference type="ARBA" id="ARBA00023136"/>
    </source>
</evidence>